<keyword evidence="6" id="KW-1185">Reference proteome</keyword>
<dbReference type="GO" id="GO:1903189">
    <property type="term" value="P:glyoxal metabolic process"/>
    <property type="evidence" value="ECO:0007669"/>
    <property type="project" value="TreeGrafter"/>
</dbReference>
<sequence length="445" mass="47386">MAARHLVPLWAFITLTRRTAFATVITVHQSSLRQLSLSSRKISTVFASASDMASTAKKVLVPIANGTEPMEAVITIDVLRRAGADVTVASVEKELRVDAGHGVKIVADSLISDCAQTVFDLISLPGGMPGAATLRDCGILRSMVTKQAADGRLNAAICAAPAVALGSWGLLKGLQATCYPSFMEQLSASATAVESRVQKDEKVVTSRGPGTAMEYSVSLVEQLYGKEKADEVAGPLVMRAYHGNDYTIRELNAIPWTFNNGPQILVPIANGTEEMEAVIMIDVLRRAKAKVVVASLDDKLEILASRKVKLVADTNLNEAVNLPYDLIVLPGGLGGAQAFAASEKLVNLLKKQKEAGRPYGAICASPALVLEPHGLLKGKKATAFPALCHKLSDPSEIENRVVVDGNLITSRGPGTAMEFSLAIVEKFFGREKAIELAKIMLFVSP</sequence>
<accession>A0AAD3Y0P4</accession>
<keyword evidence="3" id="KW-0732">Signal</keyword>
<name>A0AAD3Y0P4_NEPGR</name>
<reference evidence="5" key="1">
    <citation type="submission" date="2023-05" db="EMBL/GenBank/DDBJ databases">
        <title>Nepenthes gracilis genome sequencing.</title>
        <authorList>
            <person name="Fukushima K."/>
        </authorList>
    </citation>
    <scope>NUCLEOTIDE SEQUENCE</scope>
    <source>
        <strain evidence="5">SING2019-196</strain>
    </source>
</reference>
<comment type="similarity">
    <text evidence="1">Belongs to the peptidase C56 family.</text>
</comment>
<evidence type="ECO:0000259" key="4">
    <source>
        <dbReference type="Pfam" id="PF01965"/>
    </source>
</evidence>
<dbReference type="InterPro" id="IPR006287">
    <property type="entry name" value="DJ-1"/>
</dbReference>
<feature type="chain" id="PRO_5042094008" description="DJ-1/PfpI domain-containing protein" evidence="3">
    <location>
        <begin position="23"/>
        <end position="445"/>
    </location>
</feature>
<feature type="domain" description="DJ-1/PfpI" evidence="4">
    <location>
        <begin position="57"/>
        <end position="222"/>
    </location>
</feature>
<feature type="signal peptide" evidence="3">
    <location>
        <begin position="1"/>
        <end position="22"/>
    </location>
</feature>
<dbReference type="Gene3D" id="3.40.50.880">
    <property type="match status" value="2"/>
</dbReference>
<dbReference type="AlphaFoldDB" id="A0AAD3Y0P4"/>
<protein>
    <recommendedName>
        <fullName evidence="4">DJ-1/PfpI domain-containing protein</fullName>
    </recommendedName>
</protein>
<dbReference type="GO" id="GO:0005737">
    <property type="term" value="C:cytoplasm"/>
    <property type="evidence" value="ECO:0007669"/>
    <property type="project" value="UniProtKB-ARBA"/>
</dbReference>
<dbReference type="PANTHER" id="PTHR48094">
    <property type="entry name" value="PROTEIN/NUCLEIC ACID DEGLYCASE DJ-1-RELATED"/>
    <property type="match status" value="1"/>
</dbReference>
<dbReference type="Proteomes" id="UP001279734">
    <property type="component" value="Unassembled WGS sequence"/>
</dbReference>
<organism evidence="5 6">
    <name type="scientific">Nepenthes gracilis</name>
    <name type="common">Slender pitcher plant</name>
    <dbReference type="NCBI Taxonomy" id="150966"/>
    <lineage>
        <taxon>Eukaryota</taxon>
        <taxon>Viridiplantae</taxon>
        <taxon>Streptophyta</taxon>
        <taxon>Embryophyta</taxon>
        <taxon>Tracheophyta</taxon>
        <taxon>Spermatophyta</taxon>
        <taxon>Magnoliopsida</taxon>
        <taxon>eudicotyledons</taxon>
        <taxon>Gunneridae</taxon>
        <taxon>Pentapetalae</taxon>
        <taxon>Caryophyllales</taxon>
        <taxon>Nepenthaceae</taxon>
        <taxon>Nepenthes</taxon>
    </lineage>
</organism>
<comment type="caution">
    <text evidence="5">The sequence shown here is derived from an EMBL/GenBank/DDBJ whole genome shotgun (WGS) entry which is preliminary data.</text>
</comment>
<dbReference type="InterPro" id="IPR002818">
    <property type="entry name" value="DJ-1/PfpI"/>
</dbReference>
<proteinExistence type="inferred from homology"/>
<evidence type="ECO:0000256" key="1">
    <source>
        <dbReference type="ARBA" id="ARBA00008542"/>
    </source>
</evidence>
<dbReference type="InterPro" id="IPR029062">
    <property type="entry name" value="Class_I_gatase-like"/>
</dbReference>
<dbReference type="CDD" id="cd03135">
    <property type="entry name" value="GATase1_DJ-1"/>
    <property type="match status" value="2"/>
</dbReference>
<dbReference type="EMBL" id="BSYO01000028">
    <property type="protein sequence ID" value="GMH24927.1"/>
    <property type="molecule type" value="Genomic_DNA"/>
</dbReference>
<feature type="domain" description="DJ-1/PfpI" evidence="4">
    <location>
        <begin position="263"/>
        <end position="425"/>
    </location>
</feature>
<dbReference type="Pfam" id="PF01965">
    <property type="entry name" value="DJ-1_PfpI"/>
    <property type="match status" value="2"/>
</dbReference>
<dbReference type="FunFam" id="3.40.50.880:FF:000015">
    <property type="entry name" value="Protein DJ-1 homolog C"/>
    <property type="match status" value="2"/>
</dbReference>
<evidence type="ECO:0000256" key="3">
    <source>
        <dbReference type="SAM" id="SignalP"/>
    </source>
</evidence>
<dbReference type="NCBIfam" id="TIGR01383">
    <property type="entry name" value="not_thiJ"/>
    <property type="match status" value="2"/>
</dbReference>
<gene>
    <name evidence="5" type="ORF">Nepgr_026770</name>
</gene>
<evidence type="ECO:0000313" key="6">
    <source>
        <dbReference type="Proteomes" id="UP001279734"/>
    </source>
</evidence>
<keyword evidence="2" id="KW-0677">Repeat</keyword>
<dbReference type="InterPro" id="IPR050325">
    <property type="entry name" value="Prot/Nucl_acid_deglycase"/>
</dbReference>
<dbReference type="SUPFAM" id="SSF52317">
    <property type="entry name" value="Class I glutamine amidotransferase-like"/>
    <property type="match status" value="2"/>
</dbReference>
<evidence type="ECO:0000313" key="5">
    <source>
        <dbReference type="EMBL" id="GMH24927.1"/>
    </source>
</evidence>
<evidence type="ECO:0000256" key="2">
    <source>
        <dbReference type="ARBA" id="ARBA00022737"/>
    </source>
</evidence>
<dbReference type="PANTHER" id="PTHR48094:SF12">
    <property type="entry name" value="PARKINSON DISEASE PROTEIN 7 HOMOLOG"/>
    <property type="match status" value="1"/>
</dbReference>